<keyword evidence="2 6" id="KW-0812">Transmembrane</keyword>
<reference evidence="7 8" key="1">
    <citation type="journal article" date="2020" name="Nature">
        <title>Six reference-quality genomes reveal evolution of bat adaptations.</title>
        <authorList>
            <person name="Jebb D."/>
            <person name="Huang Z."/>
            <person name="Pippel M."/>
            <person name="Hughes G.M."/>
            <person name="Lavrichenko K."/>
            <person name="Devanna P."/>
            <person name="Winkler S."/>
            <person name="Jermiin L.S."/>
            <person name="Skirmuntt E.C."/>
            <person name="Katzourakis A."/>
            <person name="Burkitt-Gray L."/>
            <person name="Ray D.A."/>
            <person name="Sullivan K.A.M."/>
            <person name="Roscito J.G."/>
            <person name="Kirilenko B.M."/>
            <person name="Davalos L.M."/>
            <person name="Corthals A.P."/>
            <person name="Power M.L."/>
            <person name="Jones G."/>
            <person name="Ransome R.D."/>
            <person name="Dechmann D.K.N."/>
            <person name="Locatelli A.G."/>
            <person name="Puechmaille S.J."/>
            <person name="Fedrigo O."/>
            <person name="Jarvis E.D."/>
            <person name="Hiller M."/>
            <person name="Vernes S.C."/>
            <person name="Myers E.W."/>
            <person name="Teeling E.C."/>
        </authorList>
    </citation>
    <scope>NUCLEOTIDE SEQUENCE [LARGE SCALE GENOMIC DNA]</scope>
    <source>
        <strain evidence="7">MMolMol1</strain>
        <tissue evidence="7">Muscle</tissue>
    </source>
</reference>
<dbReference type="PANTHER" id="PTHR24064">
    <property type="entry name" value="SOLUTE CARRIER FAMILY 22 MEMBER"/>
    <property type="match status" value="1"/>
</dbReference>
<evidence type="ECO:0000256" key="2">
    <source>
        <dbReference type="ARBA" id="ARBA00022692"/>
    </source>
</evidence>
<proteinExistence type="predicted"/>
<dbReference type="InterPro" id="IPR005828">
    <property type="entry name" value="MFS_sugar_transport-like"/>
</dbReference>
<feature type="transmembrane region" description="Helical" evidence="6">
    <location>
        <begin position="33"/>
        <end position="51"/>
    </location>
</feature>
<evidence type="ECO:0000256" key="5">
    <source>
        <dbReference type="SAM" id="MobiDB-lite"/>
    </source>
</evidence>
<evidence type="ECO:0000256" key="4">
    <source>
        <dbReference type="ARBA" id="ARBA00023136"/>
    </source>
</evidence>
<evidence type="ECO:0000256" key="3">
    <source>
        <dbReference type="ARBA" id="ARBA00022989"/>
    </source>
</evidence>
<protein>
    <submittedName>
        <fullName evidence="7">Solute carrier family 22 member 6</fullName>
    </submittedName>
</protein>
<dbReference type="InterPro" id="IPR036259">
    <property type="entry name" value="MFS_trans_sf"/>
</dbReference>
<evidence type="ECO:0000313" key="8">
    <source>
        <dbReference type="Proteomes" id="UP000550707"/>
    </source>
</evidence>
<accession>A0A7J8EUH1</accession>
<comment type="caution">
    <text evidence="7">The sequence shown here is derived from an EMBL/GenBank/DDBJ whole genome shotgun (WGS) entry which is preliminary data.</text>
</comment>
<dbReference type="AlphaFoldDB" id="A0A7J8EUH1"/>
<name>A0A7J8EUH1_MOLMO</name>
<feature type="transmembrane region" description="Helical" evidence="6">
    <location>
        <begin position="183"/>
        <end position="207"/>
    </location>
</feature>
<organism evidence="7 8">
    <name type="scientific">Molossus molossus</name>
    <name type="common">Pallas' mastiff bat</name>
    <name type="synonym">Vespertilio molossus</name>
    <dbReference type="NCBI Taxonomy" id="27622"/>
    <lineage>
        <taxon>Eukaryota</taxon>
        <taxon>Metazoa</taxon>
        <taxon>Chordata</taxon>
        <taxon>Craniata</taxon>
        <taxon>Vertebrata</taxon>
        <taxon>Euteleostomi</taxon>
        <taxon>Mammalia</taxon>
        <taxon>Eutheria</taxon>
        <taxon>Laurasiatheria</taxon>
        <taxon>Chiroptera</taxon>
        <taxon>Yangochiroptera</taxon>
        <taxon>Molossidae</taxon>
        <taxon>Molossus</taxon>
    </lineage>
</organism>
<comment type="subcellular location">
    <subcellularLocation>
        <location evidence="1">Endomembrane system</location>
        <topology evidence="1">Multi-pass membrane protein</topology>
    </subcellularLocation>
</comment>
<dbReference type="EMBL" id="JACASF010000013">
    <property type="protein sequence ID" value="KAF6439033.1"/>
    <property type="molecule type" value="Genomic_DNA"/>
</dbReference>
<gene>
    <name evidence="7" type="ORF">HJG59_016654</name>
</gene>
<sequence>MEVLQSSLQKELTLGKGQASAIELLRCPTLRHLFLCLSMLWFATSFAYYGLVMDLQGFGVSIYLIQVIFGAVDLPAKLVCFLVINHLGRRPAQLASLLLAGICLLVNGLIPQDQSIVRTSLAVLGKGCLASSFNCIFLYTGELYPTMIRQTGLGMGNTMARVGSIISPLVSMTAELFPSMPLFIYGTVPVVASIVTAFLPETLGYPLPDTMQDMKNRRRGRPQRRQQEQQKQMVPLQASARERNGL</sequence>
<evidence type="ECO:0000256" key="1">
    <source>
        <dbReference type="ARBA" id="ARBA00004127"/>
    </source>
</evidence>
<dbReference type="Pfam" id="PF00083">
    <property type="entry name" value="Sugar_tr"/>
    <property type="match status" value="1"/>
</dbReference>
<dbReference type="Gene3D" id="1.20.1250.20">
    <property type="entry name" value="MFS general substrate transporter like domains"/>
    <property type="match status" value="1"/>
</dbReference>
<feature type="transmembrane region" description="Helical" evidence="6">
    <location>
        <begin position="63"/>
        <end position="84"/>
    </location>
</feature>
<feature type="region of interest" description="Disordered" evidence="5">
    <location>
        <begin position="209"/>
        <end position="246"/>
    </location>
</feature>
<dbReference type="Proteomes" id="UP000550707">
    <property type="component" value="Unassembled WGS sequence"/>
</dbReference>
<keyword evidence="8" id="KW-1185">Reference proteome</keyword>
<dbReference type="GO" id="GO:0016020">
    <property type="term" value="C:membrane"/>
    <property type="evidence" value="ECO:0007669"/>
    <property type="project" value="InterPro"/>
</dbReference>
<keyword evidence="3 6" id="KW-1133">Transmembrane helix</keyword>
<dbReference type="GO" id="GO:0012505">
    <property type="term" value="C:endomembrane system"/>
    <property type="evidence" value="ECO:0007669"/>
    <property type="project" value="UniProtKB-SubCell"/>
</dbReference>
<dbReference type="GO" id="GO:0022857">
    <property type="term" value="F:transmembrane transporter activity"/>
    <property type="evidence" value="ECO:0007669"/>
    <property type="project" value="InterPro"/>
</dbReference>
<keyword evidence="4 6" id="KW-0472">Membrane</keyword>
<evidence type="ECO:0000313" key="7">
    <source>
        <dbReference type="EMBL" id="KAF6439033.1"/>
    </source>
</evidence>
<dbReference type="SUPFAM" id="SSF103473">
    <property type="entry name" value="MFS general substrate transporter"/>
    <property type="match status" value="1"/>
</dbReference>
<evidence type="ECO:0000256" key="6">
    <source>
        <dbReference type="SAM" id="Phobius"/>
    </source>
</evidence>